<protein>
    <submittedName>
        <fullName evidence="1">Uncharacterized protein</fullName>
    </submittedName>
</protein>
<dbReference type="SUPFAM" id="SSF51126">
    <property type="entry name" value="Pectin lyase-like"/>
    <property type="match status" value="1"/>
</dbReference>
<reference evidence="1 2" key="1">
    <citation type="journal article" date="2022" name="bioRxiv">
        <title>Genomics of Preaxostyla Flagellates Illuminates Evolutionary Transitions and the Path Towards Mitochondrial Loss.</title>
        <authorList>
            <person name="Novak L.V.F."/>
            <person name="Treitli S.C."/>
            <person name="Pyrih J."/>
            <person name="Halakuc P."/>
            <person name="Pipaliya S.V."/>
            <person name="Vacek V."/>
            <person name="Brzon O."/>
            <person name="Soukal P."/>
            <person name="Eme L."/>
            <person name="Dacks J.B."/>
            <person name="Karnkowska A."/>
            <person name="Elias M."/>
            <person name="Hampl V."/>
        </authorList>
    </citation>
    <scope>NUCLEOTIDE SEQUENCE [LARGE SCALE GENOMIC DNA]</scope>
    <source>
        <strain evidence="1">NAU3</strain>
        <tissue evidence="1">Gut</tissue>
    </source>
</reference>
<evidence type="ECO:0000313" key="2">
    <source>
        <dbReference type="Proteomes" id="UP001281761"/>
    </source>
</evidence>
<name>A0ABQ9XR48_9EUKA</name>
<accession>A0ABQ9XR48</accession>
<keyword evidence="2" id="KW-1185">Reference proteome</keyword>
<dbReference type="InterPro" id="IPR011050">
    <property type="entry name" value="Pectin_lyase_fold/virulence"/>
</dbReference>
<proteinExistence type="predicted"/>
<gene>
    <name evidence="1" type="ORF">BLNAU_11028</name>
</gene>
<evidence type="ECO:0000313" key="1">
    <source>
        <dbReference type="EMBL" id="KAK2954065.1"/>
    </source>
</evidence>
<sequence>MAASHLMGSPLKIVVVGDFVFSQPVRVSSLGIKPKVNTDTWTVQTAPTQWKDGPALLTFVLGDSAIVSLMFPLSPHTETRNSLINVFSGSLNIQKVTFTALSISSSINYGILSSIADASLSLSKVAVTDTRFSSSPVLVVADQSTLETNSLSFTDLTFLSSVPDPVLLIIQSDEILSQSPDDLTRLVVSNVQPTAIEGLTSESLCGWNSGVVRIVNRKTKFTHSSFSSVSSFGALFLDSSDVTLTNCSFADNTAGHASFPSANRNILCSSTTLTVTDGDWTAPESLWMNDEDCIVKGDWADRDTFLFVPTLSASSSSTFNKIMNTFTVEIKGSTLFPCGLGLEVFDVGEDRSEGSSKRLSLTPDTTTSFSETHISLSIPFSTFNQLDKTLIWKARLVHSDNQHTPVSFSFRTPAEGGKDVVLVSSDGSDDTAECGRAVLPCRTLFVGWLSRIVRGNDENSVTLTIHRKASIGSSVSIDAKSLTVTHSTSPSDQLEVDLPTSDSLGMLSLEGGELMIHDLMIVLGSSHEGISLLDGSADRDELIVDIENCLSVRISVLVVLSLADNPYLFASSDRRDNSSTLPRHRQLCHLSPRHSAMSVALSSCLFIDSSLPRSTQNGAFCVQPNNVVAKVEMKNCWMEEMTSSSLPFERSGGGVAILDMARRRQLGQSNSPLAVVVYRDVQNCQVVSTVHVFPYLLVLFLKF</sequence>
<dbReference type="EMBL" id="JARBJD010000083">
    <property type="protein sequence ID" value="KAK2954065.1"/>
    <property type="molecule type" value="Genomic_DNA"/>
</dbReference>
<dbReference type="Proteomes" id="UP001281761">
    <property type="component" value="Unassembled WGS sequence"/>
</dbReference>
<comment type="caution">
    <text evidence="1">The sequence shown here is derived from an EMBL/GenBank/DDBJ whole genome shotgun (WGS) entry which is preliminary data.</text>
</comment>
<organism evidence="1 2">
    <name type="scientific">Blattamonas nauphoetae</name>
    <dbReference type="NCBI Taxonomy" id="2049346"/>
    <lineage>
        <taxon>Eukaryota</taxon>
        <taxon>Metamonada</taxon>
        <taxon>Preaxostyla</taxon>
        <taxon>Oxymonadida</taxon>
        <taxon>Blattamonas</taxon>
    </lineage>
</organism>